<proteinExistence type="predicted"/>
<dbReference type="Gene3D" id="3.80.10.10">
    <property type="entry name" value="Ribonuclease Inhibitor"/>
    <property type="match status" value="1"/>
</dbReference>
<evidence type="ECO:0000313" key="2">
    <source>
        <dbReference type="EMBL" id="KAA6301802.1"/>
    </source>
</evidence>
<dbReference type="AlphaFoldDB" id="A0A5M8P091"/>
<sequence length="157" mass="16875">MVCNIEGSSFTIPGSVTSIGYEAFRFCSGLTSVTCLAATPPSIGSYNFTAVSNDVLYVPASSLEAYRNSDWNNVFGTILPLTATATESISAAPLFVYPNPTQGVVYIRNANDAEVKVYNPSGAWLQTTRENIVDLSGYPAGVYLLRAGDKTWKVVLR</sequence>
<evidence type="ECO:0000313" key="3">
    <source>
        <dbReference type="Proteomes" id="UP000324575"/>
    </source>
</evidence>
<name>A0A5M8P091_9BACT</name>
<dbReference type="EMBL" id="SNRX01000014">
    <property type="protein sequence ID" value="KAA6301802.1"/>
    <property type="molecule type" value="Genomic_DNA"/>
</dbReference>
<dbReference type="InterPro" id="IPR026444">
    <property type="entry name" value="Secre_tail"/>
</dbReference>
<protein>
    <recommendedName>
        <fullName evidence="1">Secretion system C-terminal sorting domain-containing protein</fullName>
    </recommendedName>
</protein>
<reference evidence="2 3" key="1">
    <citation type="submission" date="2019-03" db="EMBL/GenBank/DDBJ databases">
        <title>Single cell metagenomics reveals metabolic interactions within the superorganism composed of flagellate Streblomastix strix and complex community of Bacteroidetes bacteria on its surface.</title>
        <authorList>
            <person name="Treitli S.C."/>
            <person name="Kolisko M."/>
            <person name="Husnik F."/>
            <person name="Keeling P."/>
            <person name="Hampl V."/>
        </authorList>
    </citation>
    <scope>NUCLEOTIDE SEQUENCE [LARGE SCALE GENOMIC DNA]</scope>
    <source>
        <strain evidence="2">St1</strain>
    </source>
</reference>
<organism evidence="2 3">
    <name type="scientific">Candidatus Ordinivivax streblomastigis</name>
    <dbReference type="NCBI Taxonomy" id="2540710"/>
    <lineage>
        <taxon>Bacteria</taxon>
        <taxon>Pseudomonadati</taxon>
        <taxon>Bacteroidota</taxon>
        <taxon>Bacteroidia</taxon>
        <taxon>Bacteroidales</taxon>
        <taxon>Candidatus Ordinivivax</taxon>
    </lineage>
</organism>
<gene>
    <name evidence="2" type="ORF">EZS26_002111</name>
</gene>
<dbReference type="Proteomes" id="UP000324575">
    <property type="component" value="Unassembled WGS sequence"/>
</dbReference>
<dbReference type="InterPro" id="IPR032675">
    <property type="entry name" value="LRR_dom_sf"/>
</dbReference>
<evidence type="ECO:0000259" key="1">
    <source>
        <dbReference type="Pfam" id="PF18962"/>
    </source>
</evidence>
<dbReference type="Pfam" id="PF18962">
    <property type="entry name" value="Por_Secre_tail"/>
    <property type="match status" value="1"/>
</dbReference>
<feature type="domain" description="Secretion system C-terminal sorting" evidence="1">
    <location>
        <begin position="96"/>
        <end position="151"/>
    </location>
</feature>
<accession>A0A5M8P091</accession>
<dbReference type="NCBIfam" id="TIGR04183">
    <property type="entry name" value="Por_Secre_tail"/>
    <property type="match status" value="1"/>
</dbReference>
<comment type="caution">
    <text evidence="2">The sequence shown here is derived from an EMBL/GenBank/DDBJ whole genome shotgun (WGS) entry which is preliminary data.</text>
</comment>